<protein>
    <recommendedName>
        <fullName evidence="4">G-patch domain-containing protein</fullName>
    </recommendedName>
</protein>
<dbReference type="Proteomes" id="UP001159659">
    <property type="component" value="Unassembled WGS sequence"/>
</dbReference>
<reference evidence="5" key="1">
    <citation type="submission" date="2022-12" db="EMBL/GenBank/DDBJ databases">
        <authorList>
            <person name="Webb A."/>
        </authorList>
    </citation>
    <scope>NUCLEOTIDE SEQUENCE</scope>
    <source>
        <strain evidence="5">Pf2</strain>
    </source>
</reference>
<evidence type="ECO:0000256" key="1">
    <source>
        <dbReference type="ARBA" id="ARBA00004123"/>
    </source>
</evidence>
<dbReference type="InterPro" id="IPR000467">
    <property type="entry name" value="G_patch_dom"/>
</dbReference>
<name>A0AAV0SXP3_9STRA</name>
<sequence>MLRMMGWKSGEGLGKHGTGITAPIKAASGRSDLAGLGCKAPLSTSIDFSDATCDKERRQKLVRARYDADSA</sequence>
<dbReference type="GO" id="GO:0000398">
    <property type="term" value="P:mRNA splicing, via spliceosome"/>
    <property type="evidence" value="ECO:0007669"/>
    <property type="project" value="TreeGrafter"/>
</dbReference>
<evidence type="ECO:0000259" key="4">
    <source>
        <dbReference type="PROSITE" id="PS50174"/>
    </source>
</evidence>
<evidence type="ECO:0000256" key="3">
    <source>
        <dbReference type="ARBA" id="ARBA00023242"/>
    </source>
</evidence>
<proteinExistence type="predicted"/>
<keyword evidence="3" id="KW-0539">Nucleus</keyword>
<dbReference type="GO" id="GO:0003723">
    <property type="term" value="F:RNA binding"/>
    <property type="evidence" value="ECO:0007669"/>
    <property type="project" value="UniProtKB-KW"/>
</dbReference>
<dbReference type="AlphaFoldDB" id="A0AAV0SXP3"/>
<dbReference type="GO" id="GO:0005634">
    <property type="term" value="C:nucleus"/>
    <property type="evidence" value="ECO:0007669"/>
    <property type="project" value="UniProtKB-SubCell"/>
</dbReference>
<evidence type="ECO:0000313" key="6">
    <source>
        <dbReference type="Proteomes" id="UP001159659"/>
    </source>
</evidence>
<feature type="domain" description="G-patch" evidence="4">
    <location>
        <begin position="1"/>
        <end position="41"/>
    </location>
</feature>
<accession>A0AAV0SXP3</accession>
<organism evidence="5 6">
    <name type="scientific">Peronospora farinosa</name>
    <dbReference type="NCBI Taxonomy" id="134698"/>
    <lineage>
        <taxon>Eukaryota</taxon>
        <taxon>Sar</taxon>
        <taxon>Stramenopiles</taxon>
        <taxon>Oomycota</taxon>
        <taxon>Peronosporomycetes</taxon>
        <taxon>Peronosporales</taxon>
        <taxon>Peronosporaceae</taxon>
        <taxon>Peronospora</taxon>
    </lineage>
</organism>
<comment type="caution">
    <text evidence="5">The sequence shown here is derived from an EMBL/GenBank/DDBJ whole genome shotgun (WGS) entry which is preliminary data.</text>
</comment>
<dbReference type="Pfam" id="PF01585">
    <property type="entry name" value="G-patch"/>
    <property type="match status" value="1"/>
</dbReference>
<evidence type="ECO:0000313" key="5">
    <source>
        <dbReference type="EMBL" id="CAI5710055.1"/>
    </source>
</evidence>
<comment type="subcellular location">
    <subcellularLocation>
        <location evidence="1">Nucleus</location>
    </subcellularLocation>
</comment>
<gene>
    <name evidence="5" type="ORF">PFR002_LOCUS2131</name>
</gene>
<keyword evidence="2" id="KW-0694">RNA-binding</keyword>
<dbReference type="SMART" id="SM00443">
    <property type="entry name" value="G_patch"/>
    <property type="match status" value="1"/>
</dbReference>
<evidence type="ECO:0000256" key="2">
    <source>
        <dbReference type="ARBA" id="ARBA00022884"/>
    </source>
</evidence>
<dbReference type="PANTHER" id="PTHR13948">
    <property type="entry name" value="RNA-BINDING PROTEIN"/>
    <property type="match status" value="1"/>
</dbReference>
<dbReference type="PANTHER" id="PTHR13948:SF3">
    <property type="entry name" value="FI21118P1"/>
    <property type="match status" value="1"/>
</dbReference>
<dbReference type="PROSITE" id="PS50174">
    <property type="entry name" value="G_PATCH"/>
    <property type="match status" value="1"/>
</dbReference>
<dbReference type="EMBL" id="CANTFK010000228">
    <property type="protein sequence ID" value="CAI5710055.1"/>
    <property type="molecule type" value="Genomic_DNA"/>
</dbReference>